<dbReference type="EMBL" id="JACHIW010000001">
    <property type="protein sequence ID" value="MBB5157695.1"/>
    <property type="molecule type" value="Genomic_DNA"/>
</dbReference>
<name>A0A840QGM9_9PSEU</name>
<dbReference type="Gene3D" id="3.50.30.10">
    <property type="entry name" value="Phosphohistidine domain"/>
    <property type="match status" value="1"/>
</dbReference>
<dbReference type="Gene3D" id="3.30.1490.20">
    <property type="entry name" value="ATP-grasp fold, A domain"/>
    <property type="match status" value="1"/>
</dbReference>
<feature type="domain" description="PEP-utilising enzyme mobile" evidence="1">
    <location>
        <begin position="727"/>
        <end position="796"/>
    </location>
</feature>
<keyword evidence="3" id="KW-0808">Transferase</keyword>
<keyword evidence="3" id="KW-0418">Kinase</keyword>
<dbReference type="InterPro" id="IPR013815">
    <property type="entry name" value="ATP_grasp_subdomain_1"/>
</dbReference>
<keyword evidence="3" id="KW-0670">Pyruvate</keyword>
<dbReference type="GO" id="GO:0008986">
    <property type="term" value="F:pyruvate, water dikinase activity"/>
    <property type="evidence" value="ECO:0007669"/>
    <property type="project" value="UniProtKB-EC"/>
</dbReference>
<evidence type="ECO:0000313" key="3">
    <source>
        <dbReference type="EMBL" id="MBB5157695.1"/>
    </source>
</evidence>
<dbReference type="Pfam" id="PF00391">
    <property type="entry name" value="PEP-utilizers"/>
    <property type="match status" value="1"/>
</dbReference>
<dbReference type="Pfam" id="PF01326">
    <property type="entry name" value="PPDK_N"/>
    <property type="match status" value="1"/>
</dbReference>
<organism evidence="3 4">
    <name type="scientific">Saccharopolyspora phatthalungensis</name>
    <dbReference type="NCBI Taxonomy" id="664693"/>
    <lineage>
        <taxon>Bacteria</taxon>
        <taxon>Bacillati</taxon>
        <taxon>Actinomycetota</taxon>
        <taxon>Actinomycetes</taxon>
        <taxon>Pseudonocardiales</taxon>
        <taxon>Pseudonocardiaceae</taxon>
        <taxon>Saccharopolyspora</taxon>
    </lineage>
</organism>
<comment type="caution">
    <text evidence="3">The sequence shown here is derived from an EMBL/GenBank/DDBJ whole genome shotgun (WGS) entry which is preliminary data.</text>
</comment>
<dbReference type="EC" id="2.7.9.2" evidence="3"/>
<dbReference type="SUPFAM" id="SSF56059">
    <property type="entry name" value="Glutathione synthetase ATP-binding domain-like"/>
    <property type="match status" value="1"/>
</dbReference>
<feature type="domain" description="Pyruvate phosphate dikinase AMP/ATP-binding" evidence="2">
    <location>
        <begin position="17"/>
        <end position="290"/>
    </location>
</feature>
<dbReference type="InterPro" id="IPR036637">
    <property type="entry name" value="Phosphohistidine_dom_sf"/>
</dbReference>
<evidence type="ECO:0000313" key="4">
    <source>
        <dbReference type="Proteomes" id="UP000584374"/>
    </source>
</evidence>
<dbReference type="Proteomes" id="UP000584374">
    <property type="component" value="Unassembled WGS sequence"/>
</dbReference>
<gene>
    <name evidence="3" type="ORF">BJ970_005229</name>
</gene>
<reference evidence="3 4" key="1">
    <citation type="submission" date="2020-08" db="EMBL/GenBank/DDBJ databases">
        <title>Sequencing the genomes of 1000 actinobacteria strains.</title>
        <authorList>
            <person name="Klenk H.-P."/>
        </authorList>
    </citation>
    <scope>NUCLEOTIDE SEQUENCE [LARGE SCALE GENOMIC DNA]</scope>
    <source>
        <strain evidence="3 4">DSM 45584</strain>
    </source>
</reference>
<sequence length="812" mass="87176">MTQVTELRMVGRDDLALAGGKGANLGELLRTGFPVPDGFVITTDAYAAVAEGLGADTGTRAALESASIPDELRAAIVEAYRRLGGGPVAVRSSATAEDLPGAAFAGQQDTFLGVLGESALLDAVRRCWGSLWTERAVAYRAKLGIPPDEVRIAVVVQRMVEAEFAGVLFTANPVSGDRGQVVIEASAGLGEAVVSGLVTPDHYVLDARGSLREFSPGRREVVLRSATGGGVSRATDDRDSPGAQRLDDAVLAELARLGTEVAAHFGRPQDIEWASADGRVRLLQARPMTAVPPPPVRLNWIQRRLASVLLEYVPVRPYPMDMSTWVPHGPAGLMAKVTESVGLHGIFEDFLREADGVVYQLVPATPRLTPKSLTAPVRLVARAWRHDPACWTADPRFAEFRRQVRGLAELDLAAMSWTDLIRLPRRIFAVVAPVADLRIDYLPRTGLALLRLFAVLKLLGRSGLMREVILGASTRTEDANRALAGLAEKVRRNSRLRSAIADRDPAKLREFGVFRHELAEFLAEYGHRETATPLLVSPPTWGEAPETVLSLVKLLAERPPTPATDRAEQALARLCTHPLLRRGRLRDRLRRWIDAARAGIAFREVSHFYFTEPLPILRRSLLEISRRLVGAGVLAAPHEVFHLRLEEVEELAEPLAPGRADQLRAVVRARTATREELAGVRLIDPRAVFPDRSSGDALAAGAPAGGGTATGPVRIVRDPAEFGRLASGDVLVCPYTNPSWTPLFQRAAAVVVDTGGVASHAAIVAREYGIPAVMGTATGTADLVEGRLVTVDGDRGVVTAATGPEGSSIAAG</sequence>
<evidence type="ECO:0000259" key="2">
    <source>
        <dbReference type="Pfam" id="PF01326"/>
    </source>
</evidence>
<dbReference type="InterPro" id="IPR008279">
    <property type="entry name" value="PEP-util_enz_mobile_dom"/>
</dbReference>
<dbReference type="GO" id="GO:0005524">
    <property type="term" value="F:ATP binding"/>
    <property type="evidence" value="ECO:0007669"/>
    <property type="project" value="InterPro"/>
</dbReference>
<dbReference type="InterPro" id="IPR051549">
    <property type="entry name" value="PEP_Utilizing_Enz"/>
</dbReference>
<dbReference type="AlphaFoldDB" id="A0A840QGM9"/>
<evidence type="ECO:0000259" key="1">
    <source>
        <dbReference type="Pfam" id="PF00391"/>
    </source>
</evidence>
<accession>A0A840QGM9</accession>
<dbReference type="PANTHER" id="PTHR43615">
    <property type="entry name" value="PHOSPHOENOLPYRUVATE SYNTHASE-RELATED"/>
    <property type="match status" value="1"/>
</dbReference>
<dbReference type="InterPro" id="IPR002192">
    <property type="entry name" value="PPDK_AMP/ATP-bd"/>
</dbReference>
<dbReference type="RefSeq" id="WP_184728567.1">
    <property type="nucleotide sequence ID" value="NZ_JACHIW010000001.1"/>
</dbReference>
<protein>
    <submittedName>
        <fullName evidence="3">Pyruvate,water dikinase</fullName>
        <ecNumber evidence="3">2.7.9.2</ecNumber>
    </submittedName>
</protein>
<proteinExistence type="predicted"/>
<dbReference type="Gene3D" id="3.30.470.20">
    <property type="entry name" value="ATP-grasp fold, B domain"/>
    <property type="match status" value="1"/>
</dbReference>
<keyword evidence="4" id="KW-1185">Reference proteome</keyword>
<dbReference type="PANTHER" id="PTHR43615:SF1">
    <property type="entry name" value="PPDK_N DOMAIN-CONTAINING PROTEIN"/>
    <property type="match status" value="1"/>
</dbReference>
<dbReference type="SUPFAM" id="SSF52009">
    <property type="entry name" value="Phosphohistidine domain"/>
    <property type="match status" value="1"/>
</dbReference>